<dbReference type="EMBL" id="ML769748">
    <property type="protein sequence ID" value="KAE9388345.1"/>
    <property type="molecule type" value="Genomic_DNA"/>
</dbReference>
<feature type="compositionally biased region" description="Acidic residues" evidence="1">
    <location>
        <begin position="314"/>
        <end position="327"/>
    </location>
</feature>
<evidence type="ECO:0000313" key="2">
    <source>
        <dbReference type="EMBL" id="KAE9388345.1"/>
    </source>
</evidence>
<evidence type="ECO:0000256" key="1">
    <source>
        <dbReference type="SAM" id="MobiDB-lite"/>
    </source>
</evidence>
<organism evidence="2 3">
    <name type="scientific">Gymnopus androsaceus JB14</name>
    <dbReference type="NCBI Taxonomy" id="1447944"/>
    <lineage>
        <taxon>Eukaryota</taxon>
        <taxon>Fungi</taxon>
        <taxon>Dikarya</taxon>
        <taxon>Basidiomycota</taxon>
        <taxon>Agaricomycotina</taxon>
        <taxon>Agaricomycetes</taxon>
        <taxon>Agaricomycetidae</taxon>
        <taxon>Agaricales</taxon>
        <taxon>Marasmiineae</taxon>
        <taxon>Omphalotaceae</taxon>
        <taxon>Gymnopus</taxon>
    </lineage>
</organism>
<feature type="region of interest" description="Disordered" evidence="1">
    <location>
        <begin position="299"/>
        <end position="373"/>
    </location>
</feature>
<name>A0A6A4GT32_9AGAR</name>
<proteinExistence type="predicted"/>
<dbReference type="OrthoDB" id="3244572at2759"/>
<reference evidence="2" key="1">
    <citation type="journal article" date="2019" name="Environ. Microbiol.">
        <title>Fungal ecological strategies reflected in gene transcription - a case study of two litter decomposers.</title>
        <authorList>
            <person name="Barbi F."/>
            <person name="Kohler A."/>
            <person name="Barry K."/>
            <person name="Baskaran P."/>
            <person name="Daum C."/>
            <person name="Fauchery L."/>
            <person name="Ihrmark K."/>
            <person name="Kuo A."/>
            <person name="LaButti K."/>
            <person name="Lipzen A."/>
            <person name="Morin E."/>
            <person name="Grigoriev I.V."/>
            <person name="Henrissat B."/>
            <person name="Lindahl B."/>
            <person name="Martin F."/>
        </authorList>
    </citation>
    <scope>NUCLEOTIDE SEQUENCE</scope>
    <source>
        <strain evidence="2">JB14</strain>
    </source>
</reference>
<feature type="compositionally biased region" description="Basic and acidic residues" evidence="1">
    <location>
        <begin position="299"/>
        <end position="313"/>
    </location>
</feature>
<feature type="compositionally biased region" description="Basic and acidic residues" evidence="1">
    <location>
        <begin position="36"/>
        <end position="45"/>
    </location>
</feature>
<feature type="region of interest" description="Disordered" evidence="1">
    <location>
        <begin position="1"/>
        <end position="81"/>
    </location>
</feature>
<gene>
    <name evidence="2" type="ORF">BT96DRAFT_1004263</name>
</gene>
<protein>
    <submittedName>
        <fullName evidence="2">Uncharacterized protein</fullName>
    </submittedName>
</protein>
<accession>A0A6A4GT32</accession>
<evidence type="ECO:0000313" key="3">
    <source>
        <dbReference type="Proteomes" id="UP000799118"/>
    </source>
</evidence>
<dbReference type="AlphaFoldDB" id="A0A6A4GT32"/>
<feature type="region of interest" description="Disordered" evidence="1">
    <location>
        <begin position="383"/>
        <end position="402"/>
    </location>
</feature>
<feature type="compositionally biased region" description="Low complexity" evidence="1">
    <location>
        <begin position="135"/>
        <end position="155"/>
    </location>
</feature>
<keyword evidence="3" id="KW-1185">Reference proteome</keyword>
<feature type="compositionally biased region" description="Polar residues" evidence="1">
    <location>
        <begin position="388"/>
        <end position="402"/>
    </location>
</feature>
<feature type="compositionally biased region" description="Acidic residues" evidence="1">
    <location>
        <begin position="46"/>
        <end position="55"/>
    </location>
</feature>
<sequence>MQKENQKQQQELEDASAQEKELQCHQSVYTQQYYENRGRLPPKSEDEVDYEDNDELFNPKPRPHLVADFDQDLDNESGSPIRMFFPTALRNVSVRTQSPPRTVRKSASKAPVAKLGNLPTPPSTQQSSVRDIEKLPATQQTPATTTPEAPELPQQSHEAGLEEQLQLRQLELIPSESGKLLRDYHGKSKKLLRRAIQTYEATVLAACLCPDSELQSSWVNGIWAEEMAALPEDEAEYELMDEVEYYLDQWSTGSCKPKNLDEDVLAPIWVKHMSQVKEEYAGIGLEWLEKPVKMSKEDQKRATEELCDLRIPESDDENEGSEDESDRETDMSSPNASALELDTNDNGTEGQGIACDNAHGPGSNGLELEKGDNLVEQNMGDVDVVPANSDSGSLTTGDTPGSSAAVVEENVQAVPKHAEVQKALKKTKKQATQV</sequence>
<feature type="region of interest" description="Disordered" evidence="1">
    <location>
        <begin position="94"/>
        <end position="159"/>
    </location>
</feature>
<dbReference type="Proteomes" id="UP000799118">
    <property type="component" value="Unassembled WGS sequence"/>
</dbReference>
<feature type="compositionally biased region" description="Polar residues" evidence="1">
    <location>
        <begin position="24"/>
        <end position="34"/>
    </location>
</feature>